<keyword evidence="2" id="KW-0539">Nucleus</keyword>
<dbReference type="PANTHER" id="PTHR22715">
    <property type="entry name" value="TRANSFORMING GROWTH FACTOR BETA REGULATED GENE 1"/>
    <property type="match status" value="1"/>
</dbReference>
<dbReference type="PROSITE" id="PS51542">
    <property type="entry name" value="FYRN"/>
    <property type="match status" value="1"/>
</dbReference>
<dbReference type="Gene3D" id="3.30.160.360">
    <property type="match status" value="1"/>
</dbReference>
<dbReference type="InterPro" id="IPR003888">
    <property type="entry name" value="FYrich_N"/>
</dbReference>
<evidence type="ECO:0000313" key="5">
    <source>
        <dbReference type="Proteomes" id="UP000734854"/>
    </source>
</evidence>
<name>A0A8J5LML9_ZINOF</name>
<feature type="region of interest" description="Disordered" evidence="3">
    <location>
        <begin position="313"/>
        <end position="333"/>
    </location>
</feature>
<evidence type="ECO:0000256" key="2">
    <source>
        <dbReference type="ARBA" id="ARBA00023242"/>
    </source>
</evidence>
<dbReference type="PROSITE" id="PS51543">
    <property type="entry name" value="FYRC"/>
    <property type="match status" value="1"/>
</dbReference>
<gene>
    <name evidence="4" type="ORF">ZIOFF_022245</name>
</gene>
<dbReference type="InterPro" id="IPR036322">
    <property type="entry name" value="WD40_repeat_dom_sf"/>
</dbReference>
<accession>A0A8J5LML9</accession>
<dbReference type="InterPro" id="IPR040092">
    <property type="entry name" value="TBRG1"/>
</dbReference>
<dbReference type="Gene3D" id="2.130.10.10">
    <property type="entry name" value="YVTN repeat-like/Quinoprotein amine dehydrogenase"/>
    <property type="match status" value="1"/>
</dbReference>
<dbReference type="InterPro" id="IPR003889">
    <property type="entry name" value="FYrich_C"/>
</dbReference>
<feature type="compositionally biased region" description="Basic and acidic residues" evidence="3">
    <location>
        <begin position="818"/>
        <end position="828"/>
    </location>
</feature>
<feature type="region of interest" description="Disordered" evidence="3">
    <location>
        <begin position="818"/>
        <end position="837"/>
    </location>
</feature>
<dbReference type="GO" id="GO:0005634">
    <property type="term" value="C:nucleus"/>
    <property type="evidence" value="ECO:0007669"/>
    <property type="project" value="UniProtKB-SubCell"/>
</dbReference>
<evidence type="ECO:0000256" key="1">
    <source>
        <dbReference type="ARBA" id="ARBA00004123"/>
    </source>
</evidence>
<evidence type="ECO:0000256" key="3">
    <source>
        <dbReference type="SAM" id="MobiDB-lite"/>
    </source>
</evidence>
<protein>
    <submittedName>
        <fullName evidence="4">Uncharacterized protein</fullName>
    </submittedName>
</protein>
<keyword evidence="5" id="KW-1185">Reference proteome</keyword>
<comment type="subcellular location">
    <subcellularLocation>
        <location evidence="1">Nucleus</location>
    </subcellularLocation>
</comment>
<sequence>MEEGSSLGGELEITSIGAIYCGPWDKKYWSSSRGKDRYPYPVGYHAVRAHGGNIYQMEIREGVKGPLFMVASTDGESFTGHTPDIAWVNFQKNVPRVKTGNGKRFSSKIDGIQLFGFRNPFVQRLLRELVANIQGVAEPDMVLPTDKNKVPRLDKIMQPPASFVCSDLLDHTEKHLNAGKRGVRDKVCTRDRNKAVRAKRICYHHVTNDSRAGNLEKENVIFSHSEIKNQNFIKEKSLLSSRNHIIQIQDSQHHPGFLPKSAAAASDDTCQQVADCKRRGIFNHIPERNILSQEMGDSDNSVDKHVIYVRENNSTGQDPCSTGVNNVSDDDNSTKTAIRLSNARMSPSGVLPKAVESGEMLASENYSELYISDTCDVEKCDAADFQSVRGSSTCINPEPECSSLRDAALKGFVNDSIPETGPLAGSSNSGSEKADLSVSDKELANSMISFLLPRAVPLLEKTYVRRKSRYGSQAVRLGATLTLFKASSAEHMAKNDQSTDKIYEGMLNSSSTNWLMKALVAILFSVLQSWLDANRLMNGTQEKVPQILNYQISISCQMAKMEDAIDDCLPHKTSDHTLYVEDPKNMIPDSYEDDKYVCDVHPNEHTNVACESECKASAESRENNNISNLNILGESAGKPLDSEVLFPKETIKNEYLTDSLVEYLEEAFNDDLRLEKERSDADCLGVSVNHNLPYLNSDVVNHEEKEISEPMLHYNNGKWKMKCMGQCSTAANASSNNLNEGDMCALATLIEVPQNKNGKTSKDIQSLVLDNQIEFAVLDASEQKVCEVGDQTGFNHALAVESTNVLLVNVNGDKMLLSDDGQHTDRTNKSQRLSNKSQFSGNCNVPFSESIICRNYMDSDVTAARSTEISRSVQTKLTSYQSNSAVVSQTQNVTDYVDVNVKHSEFHDHSVNRTEENFADSMSKPHPSFQFCQQAYQGPVNCVPSQNIEVTELLSFSDEKPVTRNIRHEQTNICQRQPNSNDQFDDSLFRAVRLDEVLDESFELAGCYRQPKPVLFILLRPYEDDLQISVICGIQKSDERFVFIYKVPLKDQGETCPYFIGYTSLTLPLLPGPAIGNTTYKGSCLQFTPDGQSIVFVSTIRAPLCRTQSMHCSCSMCTSVCCEENAVLIGKVFMGYVLPSATLTTIESLSCIAVYEPNYVIAAELSGALRVWLMNCNWSKSLEEFVLPSFDYLRPAVELKTVPKSDCLLVGHNGIGSFGLWNISKRVLLSRFLNPGNLIFQILPIGMFNFQDEINTSSCQNMKLMQETSHHRVAEAVATPLQDDNAMWILVSADTDSDPQVVNHPKERQLTSNASWRPALLVRNIVVMGHMVDFRASSVDVSDGYGFIGTHDGVLYKWELSTGKKLSNLLRVQSGSIMCTAVDSKSGVVAVADEKCRLLILRQKIM</sequence>
<dbReference type="PANTHER" id="PTHR22715:SF1">
    <property type="entry name" value="DNA BINDING PROTEIN"/>
    <property type="match status" value="1"/>
</dbReference>
<dbReference type="GO" id="GO:0140993">
    <property type="term" value="F:histone modifying activity"/>
    <property type="evidence" value="ECO:0007669"/>
    <property type="project" value="UniProtKB-ARBA"/>
</dbReference>
<dbReference type="Proteomes" id="UP000734854">
    <property type="component" value="Unassembled WGS sequence"/>
</dbReference>
<feature type="compositionally biased region" description="Polar residues" evidence="3">
    <location>
        <begin position="313"/>
        <end position="327"/>
    </location>
</feature>
<reference evidence="4 5" key="1">
    <citation type="submission" date="2020-08" db="EMBL/GenBank/DDBJ databases">
        <title>Plant Genome Project.</title>
        <authorList>
            <person name="Zhang R.-G."/>
        </authorList>
    </citation>
    <scope>NUCLEOTIDE SEQUENCE [LARGE SCALE GENOMIC DNA]</scope>
    <source>
        <tissue evidence="4">Rhizome</tissue>
    </source>
</reference>
<dbReference type="InterPro" id="IPR015943">
    <property type="entry name" value="WD40/YVTN_repeat-like_dom_sf"/>
</dbReference>
<organism evidence="4 5">
    <name type="scientific">Zingiber officinale</name>
    <name type="common">Ginger</name>
    <name type="synonym">Amomum zingiber</name>
    <dbReference type="NCBI Taxonomy" id="94328"/>
    <lineage>
        <taxon>Eukaryota</taxon>
        <taxon>Viridiplantae</taxon>
        <taxon>Streptophyta</taxon>
        <taxon>Embryophyta</taxon>
        <taxon>Tracheophyta</taxon>
        <taxon>Spermatophyta</taxon>
        <taxon>Magnoliopsida</taxon>
        <taxon>Liliopsida</taxon>
        <taxon>Zingiberales</taxon>
        <taxon>Zingiberaceae</taxon>
        <taxon>Zingiber</taxon>
    </lineage>
</organism>
<dbReference type="SUPFAM" id="SSF50978">
    <property type="entry name" value="WD40 repeat-like"/>
    <property type="match status" value="1"/>
</dbReference>
<dbReference type="GO" id="GO:0051726">
    <property type="term" value="P:regulation of cell cycle"/>
    <property type="evidence" value="ECO:0007669"/>
    <property type="project" value="TreeGrafter"/>
</dbReference>
<dbReference type="Pfam" id="PF05965">
    <property type="entry name" value="FYRC"/>
    <property type="match status" value="1"/>
</dbReference>
<proteinExistence type="predicted"/>
<evidence type="ECO:0000313" key="4">
    <source>
        <dbReference type="EMBL" id="KAG6518764.1"/>
    </source>
</evidence>
<comment type="caution">
    <text evidence="4">The sequence shown here is derived from an EMBL/GenBank/DDBJ whole genome shotgun (WGS) entry which is preliminary data.</text>
</comment>
<dbReference type="EMBL" id="JACMSC010000006">
    <property type="protein sequence ID" value="KAG6518764.1"/>
    <property type="molecule type" value="Genomic_DNA"/>
</dbReference>